<evidence type="ECO:0000256" key="1">
    <source>
        <dbReference type="ARBA" id="ARBA00022630"/>
    </source>
</evidence>
<dbReference type="InterPro" id="IPR051799">
    <property type="entry name" value="NADH_flavin_oxidoreductase"/>
</dbReference>
<dbReference type="SUPFAM" id="SSF51395">
    <property type="entry name" value="FMN-linked oxidoreductases"/>
    <property type="match status" value="1"/>
</dbReference>
<protein>
    <recommendedName>
        <fullName evidence="5">NADH:flavin oxidoreductase/NADH oxidase N-terminal domain-containing protein</fullName>
    </recommendedName>
</protein>
<accession>A0A0C2CJ53</accession>
<dbReference type="PANTHER" id="PTHR43656:SF5">
    <property type="entry name" value="NADH:FLAVIN OXIDOREDUCTASE_NADH OXIDASE N-TERMINAL DOMAIN-CONTAINING PROTEIN"/>
    <property type="match status" value="1"/>
</dbReference>
<evidence type="ECO:0000313" key="3">
    <source>
        <dbReference type="EMBL" id="KIH56448.1"/>
    </source>
</evidence>
<dbReference type="Proteomes" id="UP000054047">
    <property type="component" value="Unassembled WGS sequence"/>
</dbReference>
<evidence type="ECO:0008006" key="5">
    <source>
        <dbReference type="Google" id="ProtNLM"/>
    </source>
</evidence>
<keyword evidence="1" id="KW-0285">Flavoprotein</keyword>
<dbReference type="EMBL" id="KN735733">
    <property type="protein sequence ID" value="KIH56448.1"/>
    <property type="molecule type" value="Genomic_DNA"/>
</dbReference>
<dbReference type="PANTHER" id="PTHR43656">
    <property type="entry name" value="BINDING OXIDOREDUCTASE, PUTATIVE (AFU_ORTHOLOGUE AFUA_2G08260)-RELATED"/>
    <property type="match status" value="1"/>
</dbReference>
<name>A0A0C2CJ53_9BILA</name>
<dbReference type="GO" id="GO:0016491">
    <property type="term" value="F:oxidoreductase activity"/>
    <property type="evidence" value="ECO:0007669"/>
    <property type="project" value="UniProtKB-KW"/>
</dbReference>
<evidence type="ECO:0000256" key="2">
    <source>
        <dbReference type="ARBA" id="ARBA00023002"/>
    </source>
</evidence>
<dbReference type="AlphaFoldDB" id="A0A0C2CJ53"/>
<evidence type="ECO:0000313" key="4">
    <source>
        <dbReference type="Proteomes" id="UP000054047"/>
    </source>
</evidence>
<proteinExistence type="predicted"/>
<gene>
    <name evidence="3" type="ORF">ANCDUO_13372</name>
</gene>
<reference evidence="3 4" key="1">
    <citation type="submission" date="2013-12" db="EMBL/GenBank/DDBJ databases">
        <title>Draft genome of the parsitic nematode Ancylostoma duodenale.</title>
        <authorList>
            <person name="Mitreva M."/>
        </authorList>
    </citation>
    <scope>NUCLEOTIDE SEQUENCE [LARGE SCALE GENOMIC DNA]</scope>
    <source>
        <strain evidence="3 4">Zhejiang</strain>
    </source>
</reference>
<keyword evidence="4" id="KW-1185">Reference proteome</keyword>
<dbReference type="Gene3D" id="3.20.20.70">
    <property type="entry name" value="Aldolase class I"/>
    <property type="match status" value="1"/>
</dbReference>
<organism evidence="3 4">
    <name type="scientific">Ancylostoma duodenale</name>
    <dbReference type="NCBI Taxonomy" id="51022"/>
    <lineage>
        <taxon>Eukaryota</taxon>
        <taxon>Metazoa</taxon>
        <taxon>Ecdysozoa</taxon>
        <taxon>Nematoda</taxon>
        <taxon>Chromadorea</taxon>
        <taxon>Rhabditida</taxon>
        <taxon>Rhabditina</taxon>
        <taxon>Rhabditomorpha</taxon>
        <taxon>Strongyloidea</taxon>
        <taxon>Ancylostomatidae</taxon>
        <taxon>Ancylostomatinae</taxon>
        <taxon>Ancylostoma</taxon>
    </lineage>
</organism>
<dbReference type="OrthoDB" id="1663137at2759"/>
<keyword evidence="2" id="KW-0560">Oxidoreductase</keyword>
<sequence length="215" mass="23356">MLRLLAVLGPSATDQKQIEGALFQFNLESAGNAIICKENASPQLRKMFSEMANVSKSDGALIIAQLSHLNKTIKAGRQTPIAVNEHPYSCSDIPKEIPATKGFVIGVKINSVELQKDGLTVEESAHRSGFDFVELSGGTFSRPALFHERETTRKREAYFIEFAEKIRPVFKHTVLYLTGGFRTAAAMVDAIKCGATDGIGLGRPTTAEPGTTMKI</sequence>
<dbReference type="InterPro" id="IPR013785">
    <property type="entry name" value="Aldolase_TIM"/>
</dbReference>